<dbReference type="HOGENOM" id="CLU_042529_11_4_9"/>
<gene>
    <name evidence="4" type="ordered locus">Curi_c27240</name>
</gene>
<dbReference type="RefSeq" id="WP_014968851.1">
    <property type="nucleotide sequence ID" value="NC_018664.1"/>
</dbReference>
<keyword evidence="2" id="KW-0472">Membrane</keyword>
<dbReference type="Proteomes" id="UP000006094">
    <property type="component" value="Chromosome"/>
</dbReference>
<evidence type="ECO:0000256" key="2">
    <source>
        <dbReference type="SAM" id="Phobius"/>
    </source>
</evidence>
<dbReference type="PANTHER" id="PTHR42852">
    <property type="entry name" value="THIOL:DISULFIDE INTERCHANGE PROTEIN DSBE"/>
    <property type="match status" value="1"/>
</dbReference>
<evidence type="ECO:0000259" key="3">
    <source>
        <dbReference type="PROSITE" id="PS51352"/>
    </source>
</evidence>
<dbReference type="Pfam" id="PF00578">
    <property type="entry name" value="AhpC-TSA"/>
    <property type="match status" value="1"/>
</dbReference>
<feature type="transmembrane region" description="Helical" evidence="2">
    <location>
        <begin position="6"/>
        <end position="23"/>
    </location>
</feature>
<dbReference type="Gene3D" id="3.40.30.10">
    <property type="entry name" value="Glutaredoxin"/>
    <property type="match status" value="1"/>
</dbReference>
<evidence type="ECO:0000313" key="4">
    <source>
        <dbReference type="EMBL" id="AFS79717.1"/>
    </source>
</evidence>
<dbReference type="STRING" id="1128398.Curi_c27240"/>
<dbReference type="InterPro" id="IPR013766">
    <property type="entry name" value="Thioredoxin_domain"/>
</dbReference>
<evidence type="ECO:0000256" key="1">
    <source>
        <dbReference type="SAM" id="MobiDB-lite"/>
    </source>
</evidence>
<dbReference type="InterPro" id="IPR050553">
    <property type="entry name" value="Thioredoxin_ResA/DsbE_sf"/>
</dbReference>
<sequence length="197" mass="22656">MNRKSIFIIILAVVLVGALYFFTMERKSEEKPSNENTLNKDNEQSSIDEDTENKELDEIEVGKEAPNFTLRNLEGKEVSLKDYRGKIVLLNFWATWCKFCDIEMPDLQKLDRENEDLVVLAVDVMEDKNKVVDYIKKGNYDFEVLLDEKGDVAKTYLVSAFPTTYFVGKDGNLIGSVPGMMTYPQMNQILDSIREDQ</sequence>
<proteinExistence type="predicted"/>
<dbReference type="EMBL" id="CP003326">
    <property type="protein sequence ID" value="AFS79717.1"/>
    <property type="molecule type" value="Genomic_DNA"/>
</dbReference>
<dbReference type="PROSITE" id="PS51352">
    <property type="entry name" value="THIOREDOXIN_2"/>
    <property type="match status" value="1"/>
</dbReference>
<accession>K0B3G7</accession>
<dbReference type="SUPFAM" id="SSF52833">
    <property type="entry name" value="Thioredoxin-like"/>
    <property type="match status" value="1"/>
</dbReference>
<keyword evidence="5" id="KW-1185">Reference proteome</keyword>
<dbReference type="GO" id="GO:0016209">
    <property type="term" value="F:antioxidant activity"/>
    <property type="evidence" value="ECO:0007669"/>
    <property type="project" value="InterPro"/>
</dbReference>
<dbReference type="InterPro" id="IPR036249">
    <property type="entry name" value="Thioredoxin-like_sf"/>
</dbReference>
<keyword evidence="2" id="KW-0812">Transmembrane</keyword>
<reference evidence="4 5" key="1">
    <citation type="journal article" date="2012" name="PLoS ONE">
        <title>The purine-utilizing bacterium Clostridium acidurici 9a: a genome-guided metabolic reconsideration.</title>
        <authorList>
            <person name="Hartwich K."/>
            <person name="Poehlein A."/>
            <person name="Daniel R."/>
        </authorList>
    </citation>
    <scope>NUCLEOTIDE SEQUENCE [LARGE SCALE GENOMIC DNA]</scope>
    <source>
        <strain evidence="5">ATCC 7906 / DSM 604 / BCRC 14475 / CIP 104303 / KCTC 5404 / NCIMB 10678 / 9a</strain>
    </source>
</reference>
<evidence type="ECO:0000313" key="5">
    <source>
        <dbReference type="Proteomes" id="UP000006094"/>
    </source>
</evidence>
<keyword evidence="2" id="KW-1133">Transmembrane helix</keyword>
<dbReference type="KEGG" id="cad:Curi_c27240"/>
<dbReference type="PATRIC" id="fig|1128398.3.peg.2807"/>
<dbReference type="AlphaFoldDB" id="K0B3G7"/>
<dbReference type="eggNOG" id="COG0526">
    <property type="taxonomic scope" value="Bacteria"/>
</dbReference>
<dbReference type="CDD" id="cd02966">
    <property type="entry name" value="TlpA_like_family"/>
    <property type="match status" value="1"/>
</dbReference>
<dbReference type="GO" id="GO:0016491">
    <property type="term" value="F:oxidoreductase activity"/>
    <property type="evidence" value="ECO:0007669"/>
    <property type="project" value="InterPro"/>
</dbReference>
<name>K0B3G7_GOTA9</name>
<dbReference type="PANTHER" id="PTHR42852:SF1">
    <property type="entry name" value="THIOREDOXIN-LIKE PROTEIN YNEN"/>
    <property type="match status" value="1"/>
</dbReference>
<dbReference type="InterPro" id="IPR000866">
    <property type="entry name" value="AhpC/TSA"/>
</dbReference>
<feature type="compositionally biased region" description="Basic and acidic residues" evidence="1">
    <location>
        <begin position="31"/>
        <end position="43"/>
    </location>
</feature>
<protein>
    <submittedName>
        <fullName evidence="4">Alkyl hydroperoxide reductase/ thiol specific antioxidant/ mal allergen</fullName>
    </submittedName>
</protein>
<organism evidence="4 5">
    <name type="scientific">Gottschalkia acidurici (strain ATCC 7906 / DSM 604 / BCRC 14475 / CIP 104303 / KCTC 5404 / NCIMB 10678 / 9a)</name>
    <name type="common">Clostridium acidurici</name>
    <dbReference type="NCBI Taxonomy" id="1128398"/>
    <lineage>
        <taxon>Bacteria</taxon>
        <taxon>Bacillati</taxon>
        <taxon>Bacillota</taxon>
        <taxon>Tissierellia</taxon>
        <taxon>Tissierellales</taxon>
        <taxon>Gottschalkiaceae</taxon>
        <taxon>Gottschalkia</taxon>
    </lineage>
</organism>
<feature type="domain" description="Thioredoxin" evidence="3">
    <location>
        <begin position="59"/>
        <end position="195"/>
    </location>
</feature>
<feature type="region of interest" description="Disordered" evidence="1">
    <location>
        <begin position="31"/>
        <end position="56"/>
    </location>
</feature>